<dbReference type="InterPro" id="IPR000209">
    <property type="entry name" value="Peptidase_S8/S53_dom"/>
</dbReference>
<dbReference type="Gene3D" id="3.40.50.200">
    <property type="entry name" value="Peptidase S8/S53 domain"/>
    <property type="match status" value="1"/>
</dbReference>
<evidence type="ECO:0000256" key="1">
    <source>
        <dbReference type="SAM" id="MobiDB-lite"/>
    </source>
</evidence>
<comment type="caution">
    <text evidence="3">The sequence shown here is derived from an EMBL/GenBank/DDBJ whole genome shotgun (WGS) entry which is preliminary data.</text>
</comment>
<dbReference type="Pfam" id="PF00082">
    <property type="entry name" value="Peptidase_S8"/>
    <property type="match status" value="1"/>
</dbReference>
<evidence type="ECO:0000313" key="3">
    <source>
        <dbReference type="EMBL" id="ROW10102.1"/>
    </source>
</evidence>
<feature type="compositionally biased region" description="Basic and acidic residues" evidence="1">
    <location>
        <begin position="1287"/>
        <end position="1296"/>
    </location>
</feature>
<evidence type="ECO:0000259" key="2">
    <source>
        <dbReference type="Pfam" id="PF00082"/>
    </source>
</evidence>
<evidence type="ECO:0000313" key="4">
    <source>
        <dbReference type="Proteomes" id="UP000283895"/>
    </source>
</evidence>
<reference evidence="3 4" key="1">
    <citation type="submission" date="2015-09" db="EMBL/GenBank/DDBJ databases">
        <title>Host preference determinants of Valsa canker pathogens revealed by comparative genomics.</title>
        <authorList>
            <person name="Yin Z."/>
            <person name="Huang L."/>
        </authorList>
    </citation>
    <scope>NUCLEOTIDE SEQUENCE [LARGE SCALE GENOMIC DNA]</scope>
    <source>
        <strain evidence="3 4">03-1</strain>
    </source>
</reference>
<dbReference type="Proteomes" id="UP000283895">
    <property type="component" value="Unassembled WGS sequence"/>
</dbReference>
<dbReference type="OrthoDB" id="5093543at2759"/>
<dbReference type="EMBL" id="LKEA01000003">
    <property type="protein sequence ID" value="ROW10102.1"/>
    <property type="molecule type" value="Genomic_DNA"/>
</dbReference>
<feature type="compositionally biased region" description="Basic and acidic residues" evidence="1">
    <location>
        <begin position="322"/>
        <end position="331"/>
    </location>
</feature>
<dbReference type="InterPro" id="IPR036852">
    <property type="entry name" value="Peptidase_S8/S53_dom_sf"/>
</dbReference>
<sequence length="1398" mass="156981">MDDRKQKAKAMLKEQLATKASPITPEDALKKLFEQQGQSDSERQGWLSTLKNAALSRKEERDISQMHETLACKYQAKCKGIETEEDVLRDLLNVGNEKSPCDLKHLFAHGQDGLTILHIILDRSTYPDDTVFQFRHIRPLIRFLLRVNPELPAIGTPGSKETPLFMALKTQQKKVFEASEKEDIVRFLCEKNDHGLGSKAAIKSLAQMTYSSSSPLAACNAIHQAIESSDFRVSEDVLRELSQIKVPDRASNGAETPCLRMRDGQGRTCLHISLTAPFGTHRTWWAEKLTELLPELLQAVCTIKQNGKEEQLTPLQYFTDQKAKMKPESKTQPKMQPNTSRSVSRTAQAKGESKTDQDLEGKLQGLEEFLKRQCLMRFDSDTCKRIMYKKNNEREIFLTLEDDIVSWKFLESQRKHYKLDTSLKRLHICNSVSVCWDDASLETQGIAKQWGCAGNVDLFLVFRWLKTQNEVKKILEVKVDDGAGQGKTMYNLAAGERKPHSDQAIIECLRGLGVETLDWQRLDIPTEVIVEGAGLSVKSLSLYCSGLKAVLQSWADKQGLLEEVHVKLYQGLESFQWTKKAGEDFEENLRKSFKEKYPEKRLYIKCVPIKREPETGSAASKVKDKSEQGFEEQDWLKCMDEFAEIMQAVEEHIGLKSEMPARPIRVALIDDGVKTSYSELDNNIHAGKSGWHQPDPDAKYKKRMHGGTFRNYNSSHTGHGTVMAYYIKRVCPNVRLYVAKLEVVSPRTHVDGRGKRVTFSCDSAAEAIKWAVEEDVDIISMSWAIDNDTSTSASKPESPQMRLLEAINEAVAKNILLFCANPDKGKNYSVNDTLPRSLKADKIFCIGAATQDGVRWGQINSDDQSCDYFLPGVELGIQVESRSRDNTDEPPPEWLRSHNGMRKVFEQIQIEHTNSGWLPVRRFFDSVVKSEGDTEDKVKALEDDTRFDVVLLDYDLWHGSNEKTAELKSSFIIQGSNLGGEAEQGARVLDENLRNNGLTVQCDLAQITHGTVKEGGSPATLIVFQFIFLPRGKHRRFQNAEITIQFSAGDVQRITPDNKWTMSQSETQQELSHSVSPGLEAGFGASKATIGYTWELKESQTIEDHAAAWGFKQSLNQASSVRKRMNTVVWGFSENAKTKNGIPSFVQTAVLLARKKTEAEPWGQKFSADITIRGKVDSHEWVKDKYENVVKKMTGKSRKGDEVIFDPKKMRDVAGAKNLGEVNLDKYKQLVTIRPWVQGDDDDKPPEQNSAPEEKGPMCHLPPRVTTEPVAVPNTAVAAAASSPAEDPAKDPDKGAIRNPPASVPSGNTQRSQVETGAFTLQDAGLAGLISPDAAGEDWAIPLSDHEKGHSVEYLEEQLSLVRNETELVTQLVNLKRQERRLLQEIRKTRDQPAPELH</sequence>
<organism evidence="3 4">
    <name type="scientific">Cytospora schulzeri</name>
    <dbReference type="NCBI Taxonomy" id="448051"/>
    <lineage>
        <taxon>Eukaryota</taxon>
        <taxon>Fungi</taxon>
        <taxon>Dikarya</taxon>
        <taxon>Ascomycota</taxon>
        <taxon>Pezizomycotina</taxon>
        <taxon>Sordariomycetes</taxon>
        <taxon>Sordariomycetidae</taxon>
        <taxon>Diaporthales</taxon>
        <taxon>Cytosporaceae</taxon>
        <taxon>Cytospora</taxon>
    </lineage>
</organism>
<feature type="region of interest" description="Disordered" evidence="1">
    <location>
        <begin position="1278"/>
        <end position="1312"/>
    </location>
</feature>
<protein>
    <recommendedName>
        <fullName evidence="2">Peptidase S8/S53 domain-containing protein</fullName>
    </recommendedName>
</protein>
<feature type="region of interest" description="Disordered" evidence="1">
    <location>
        <begin position="1235"/>
        <end position="1266"/>
    </location>
</feature>
<dbReference type="GO" id="GO:0004252">
    <property type="term" value="F:serine-type endopeptidase activity"/>
    <property type="evidence" value="ECO:0007669"/>
    <property type="project" value="InterPro"/>
</dbReference>
<keyword evidence="4" id="KW-1185">Reference proteome</keyword>
<feature type="compositionally biased region" description="Polar residues" evidence="1">
    <location>
        <begin position="332"/>
        <end position="347"/>
    </location>
</feature>
<accession>A0A423X2T3</accession>
<dbReference type="SUPFAM" id="SSF52743">
    <property type="entry name" value="Subtilisin-like"/>
    <property type="match status" value="1"/>
</dbReference>
<feature type="region of interest" description="Disordered" evidence="1">
    <location>
        <begin position="322"/>
        <end position="359"/>
    </location>
</feature>
<gene>
    <name evidence="3" type="ORF">VMCG_02078</name>
</gene>
<dbReference type="GO" id="GO:0006508">
    <property type="term" value="P:proteolysis"/>
    <property type="evidence" value="ECO:0007669"/>
    <property type="project" value="InterPro"/>
</dbReference>
<feature type="domain" description="Peptidase S8/S53" evidence="2">
    <location>
        <begin position="664"/>
        <end position="850"/>
    </location>
</feature>
<proteinExistence type="predicted"/>
<dbReference type="STRING" id="356882.A0A423X2T3"/>
<name>A0A423X2T3_9PEZI</name>